<protein>
    <submittedName>
        <fullName evidence="2">Uncharacterized protein</fullName>
    </submittedName>
</protein>
<dbReference type="EMBL" id="VSWC01000196">
    <property type="protein sequence ID" value="KAA1065894.1"/>
    <property type="molecule type" value="Genomic_DNA"/>
</dbReference>
<feature type="compositionally biased region" description="Polar residues" evidence="1">
    <location>
        <begin position="89"/>
        <end position="120"/>
    </location>
</feature>
<name>A0A5B0LQQ9_PUCGR</name>
<feature type="compositionally biased region" description="Low complexity" evidence="1">
    <location>
        <begin position="29"/>
        <end position="42"/>
    </location>
</feature>
<gene>
    <name evidence="2" type="ORF">PGT21_014473</name>
</gene>
<dbReference type="Proteomes" id="UP000324748">
    <property type="component" value="Unassembled WGS sequence"/>
</dbReference>
<keyword evidence="3" id="KW-1185">Reference proteome</keyword>
<proteinExistence type="predicted"/>
<evidence type="ECO:0000256" key="1">
    <source>
        <dbReference type="SAM" id="MobiDB-lite"/>
    </source>
</evidence>
<accession>A0A5B0LQQ9</accession>
<evidence type="ECO:0000313" key="3">
    <source>
        <dbReference type="Proteomes" id="UP000324748"/>
    </source>
</evidence>
<dbReference type="AlphaFoldDB" id="A0A5B0LQQ9"/>
<organism evidence="2 3">
    <name type="scientific">Puccinia graminis f. sp. tritici</name>
    <dbReference type="NCBI Taxonomy" id="56615"/>
    <lineage>
        <taxon>Eukaryota</taxon>
        <taxon>Fungi</taxon>
        <taxon>Dikarya</taxon>
        <taxon>Basidiomycota</taxon>
        <taxon>Pucciniomycotina</taxon>
        <taxon>Pucciniomycetes</taxon>
        <taxon>Pucciniales</taxon>
        <taxon>Pucciniaceae</taxon>
        <taxon>Puccinia</taxon>
    </lineage>
</organism>
<feature type="region of interest" description="Disordered" evidence="1">
    <location>
        <begin position="89"/>
        <end position="123"/>
    </location>
</feature>
<evidence type="ECO:0000313" key="2">
    <source>
        <dbReference type="EMBL" id="KAA1065894.1"/>
    </source>
</evidence>
<feature type="region of interest" description="Disordered" evidence="1">
    <location>
        <begin position="22"/>
        <end position="42"/>
    </location>
</feature>
<reference evidence="2 3" key="1">
    <citation type="submission" date="2019-05" db="EMBL/GenBank/DDBJ databases">
        <title>Emergence of the Ug99 lineage of the wheat stem rust pathogen through somatic hybridization.</title>
        <authorList>
            <person name="Li F."/>
            <person name="Upadhyaya N.M."/>
            <person name="Sperschneider J."/>
            <person name="Matny O."/>
            <person name="Nguyen-Phuc H."/>
            <person name="Mago R."/>
            <person name="Raley C."/>
            <person name="Miller M.E."/>
            <person name="Silverstein K.A.T."/>
            <person name="Henningsen E."/>
            <person name="Hirsch C.D."/>
            <person name="Visser B."/>
            <person name="Pretorius Z.A."/>
            <person name="Steffenson B.J."/>
            <person name="Schwessinger B."/>
            <person name="Dodds P.N."/>
            <person name="Figueroa M."/>
        </authorList>
    </citation>
    <scope>NUCLEOTIDE SEQUENCE [LARGE SCALE GENOMIC DNA]</scope>
    <source>
        <strain evidence="2">21-0</strain>
    </source>
</reference>
<comment type="caution">
    <text evidence="2">The sequence shown here is derived from an EMBL/GenBank/DDBJ whole genome shotgun (WGS) entry which is preliminary data.</text>
</comment>
<sequence length="293" mass="32336">MVEGYPLRISVIRWRIPATASGYPPAGADSVSSTSSTPSDPRILPSSSFLQHLLSSLPHLRTFPFNHSNHQSHPSISCRPLTAISSPSATSEQFNNIHSPSTPRSIPMSSSTGSSNQEMYNPQPLPLSISSENYLFDTYGDLILGPLSTTQDLLLLLKDHRGRVLNIWDGHRHPQSVIIDLMLGGFHKINKVLKDELQPLQIPVSIIYYEASDIDLLHLFTKQTAEVLAKEASDLQNGSDTDLKPTFDLVRSVLETNYPCPVYPIGIKEVIGQITHLSGLEGSFSRLERLLGF</sequence>
<dbReference type="OrthoDB" id="498125at2759"/>